<dbReference type="EMBL" id="SGWQ01000001">
    <property type="protein sequence ID" value="RZS44170.1"/>
    <property type="molecule type" value="Genomic_DNA"/>
</dbReference>
<dbReference type="InterPro" id="IPR037401">
    <property type="entry name" value="SnoaL-like"/>
</dbReference>
<comment type="caution">
    <text evidence="2">The sequence shown here is derived from an EMBL/GenBank/DDBJ whole genome shotgun (WGS) entry which is preliminary data.</text>
</comment>
<dbReference type="OrthoDB" id="2599042at2"/>
<reference evidence="2 3" key="1">
    <citation type="submission" date="2019-02" db="EMBL/GenBank/DDBJ databases">
        <title>Genomic Encyclopedia of Type Strains, Phase IV (KMG-IV): sequencing the most valuable type-strain genomes for metagenomic binning, comparative biology and taxonomic classification.</title>
        <authorList>
            <person name="Goeker M."/>
        </authorList>
    </citation>
    <scope>NUCLEOTIDE SEQUENCE [LARGE SCALE GENOMIC DNA]</scope>
    <source>
        <strain evidence="2 3">DSM 101727</strain>
    </source>
</reference>
<sequence length="130" mass="14293">MNDLADRVELSDLVNRLGRWLDDKEFDDPTLVTADITASTPNGDARGVAEVAALASAAHPPNVQTHHLITNPVIDLDGDRAVVRANVIAVFDDGDKPQLTGGRYRFETTRTGSGWKLSRLEVQPRWRFGT</sequence>
<organism evidence="2 3">
    <name type="scientific">Herbihabitans rhizosphaerae</name>
    <dbReference type="NCBI Taxonomy" id="1872711"/>
    <lineage>
        <taxon>Bacteria</taxon>
        <taxon>Bacillati</taxon>
        <taxon>Actinomycetota</taxon>
        <taxon>Actinomycetes</taxon>
        <taxon>Pseudonocardiales</taxon>
        <taxon>Pseudonocardiaceae</taxon>
        <taxon>Herbihabitans</taxon>
    </lineage>
</organism>
<feature type="domain" description="SnoaL-like" evidence="1">
    <location>
        <begin position="3"/>
        <end position="120"/>
    </location>
</feature>
<protein>
    <submittedName>
        <fullName evidence="2">SnoaL-like protein</fullName>
    </submittedName>
</protein>
<proteinExistence type="predicted"/>
<accession>A0A4Q7L5S3</accession>
<keyword evidence="3" id="KW-1185">Reference proteome</keyword>
<gene>
    <name evidence="2" type="ORF">EV193_10145</name>
</gene>
<dbReference type="RefSeq" id="WP_130341891.1">
    <property type="nucleotide sequence ID" value="NZ_SGWQ01000001.1"/>
</dbReference>
<evidence type="ECO:0000259" key="1">
    <source>
        <dbReference type="Pfam" id="PF13577"/>
    </source>
</evidence>
<evidence type="ECO:0000313" key="2">
    <source>
        <dbReference type="EMBL" id="RZS44170.1"/>
    </source>
</evidence>
<dbReference type="Proteomes" id="UP000294257">
    <property type="component" value="Unassembled WGS sequence"/>
</dbReference>
<dbReference type="AlphaFoldDB" id="A0A4Q7L5S3"/>
<dbReference type="Gene3D" id="3.10.450.50">
    <property type="match status" value="1"/>
</dbReference>
<name>A0A4Q7L5S3_9PSEU</name>
<dbReference type="InterPro" id="IPR032710">
    <property type="entry name" value="NTF2-like_dom_sf"/>
</dbReference>
<dbReference type="Pfam" id="PF13577">
    <property type="entry name" value="SnoaL_4"/>
    <property type="match status" value="1"/>
</dbReference>
<dbReference type="SUPFAM" id="SSF54427">
    <property type="entry name" value="NTF2-like"/>
    <property type="match status" value="1"/>
</dbReference>
<evidence type="ECO:0000313" key="3">
    <source>
        <dbReference type="Proteomes" id="UP000294257"/>
    </source>
</evidence>